<evidence type="ECO:0000256" key="1">
    <source>
        <dbReference type="SAM" id="MobiDB-lite"/>
    </source>
</evidence>
<name>A0A2N1JHE5_9BASI</name>
<gene>
    <name evidence="2" type="ORF">MVES_000085</name>
</gene>
<organism evidence="2 3">
    <name type="scientific">Malassezia vespertilionis</name>
    <dbReference type="NCBI Taxonomy" id="2020962"/>
    <lineage>
        <taxon>Eukaryota</taxon>
        <taxon>Fungi</taxon>
        <taxon>Dikarya</taxon>
        <taxon>Basidiomycota</taxon>
        <taxon>Ustilaginomycotina</taxon>
        <taxon>Malasseziomycetes</taxon>
        <taxon>Malasseziales</taxon>
        <taxon>Malasseziaceae</taxon>
        <taxon>Malassezia</taxon>
    </lineage>
</organism>
<feature type="compositionally biased region" description="Basic residues" evidence="1">
    <location>
        <begin position="372"/>
        <end position="389"/>
    </location>
</feature>
<feature type="compositionally biased region" description="Basic and acidic residues" evidence="1">
    <location>
        <begin position="277"/>
        <end position="299"/>
    </location>
</feature>
<dbReference type="STRING" id="2020962.A0A2N1JHE5"/>
<sequence length="389" mass="43308">MLTPRTLSSACPLCKAPANVEQVLLLWLHDDMGFAEYVAACRAKFSGEEDDVLHAACDFVFAMQSYAMAAHGIRALPLRRAAQDVQDAIRRGAVKSARAQEAITQGMQSLHDMVEHTEGVCMTLAKAYSDTQKTATMQRSTAETLKDERKQLDMQVAKFEKEKRAYKSKYRECVALQNATEERAAALEETRVRLEREHAHHLARAHEGLASAKSASVDAIRRATLREQEAEASISSARDSVRAAEERAAEALQALQETRAKDQRLADQMRSMQSALERAKDKQRAMRAQLDKQAHKQKQDSSPARSSQAAPCSPRSVTREACAVPRSPLAPKRRNEVLDDLDDTHFPMPGGNCTRPWSVPKPKQATLDTWAPKKHPVVLGPRRRARPIT</sequence>
<dbReference type="AlphaFoldDB" id="A0A2N1JHE5"/>
<evidence type="ECO:0000313" key="3">
    <source>
        <dbReference type="Proteomes" id="UP000232875"/>
    </source>
</evidence>
<dbReference type="Proteomes" id="UP000232875">
    <property type="component" value="Unassembled WGS sequence"/>
</dbReference>
<dbReference type="OrthoDB" id="8062037at2759"/>
<reference evidence="2 3" key="1">
    <citation type="submission" date="2017-10" db="EMBL/GenBank/DDBJ databases">
        <title>A novel species of cold-tolerant Malassezia isolated from bats.</title>
        <authorList>
            <person name="Lorch J.M."/>
            <person name="Palmer J.M."/>
            <person name="Vanderwolf K.J."/>
            <person name="Schmidt K.Z."/>
            <person name="Verant M.L."/>
            <person name="Weller T.J."/>
            <person name="Blehert D.S."/>
        </authorList>
    </citation>
    <scope>NUCLEOTIDE SEQUENCE [LARGE SCALE GENOMIC DNA]</scope>
    <source>
        <strain evidence="2 3">NWHC:44797-103</strain>
    </source>
</reference>
<keyword evidence="3" id="KW-1185">Reference proteome</keyword>
<feature type="compositionally biased region" description="Polar residues" evidence="1">
    <location>
        <begin position="300"/>
        <end position="310"/>
    </location>
</feature>
<proteinExistence type="predicted"/>
<dbReference type="EMBL" id="KZ454987">
    <property type="protein sequence ID" value="PKI85972.1"/>
    <property type="molecule type" value="Genomic_DNA"/>
</dbReference>
<protein>
    <submittedName>
        <fullName evidence="2">Uncharacterized protein</fullName>
    </submittedName>
</protein>
<accession>A0A2N1JHE5</accession>
<evidence type="ECO:0000313" key="2">
    <source>
        <dbReference type="EMBL" id="PKI85972.1"/>
    </source>
</evidence>
<feature type="region of interest" description="Disordered" evidence="1">
    <location>
        <begin position="259"/>
        <end position="389"/>
    </location>
</feature>